<proteinExistence type="predicted"/>
<dbReference type="Ensembl" id="ENSFHET00000002331.1">
    <property type="protein sequence ID" value="ENSFHEP00000008327.1"/>
    <property type="gene ID" value="ENSFHEG00000009508.1"/>
</dbReference>
<keyword evidence="2 4" id="KW-0863">Zinc-finger</keyword>
<dbReference type="GeneTree" id="ENSGT00940000178711"/>
<reference evidence="6" key="2">
    <citation type="submission" date="2025-09" db="UniProtKB">
        <authorList>
            <consortium name="Ensembl"/>
        </authorList>
    </citation>
    <scope>IDENTIFICATION</scope>
</reference>
<dbReference type="PROSITE" id="PS00518">
    <property type="entry name" value="ZF_RING_1"/>
    <property type="match status" value="1"/>
</dbReference>
<keyword evidence="7" id="KW-1185">Reference proteome</keyword>
<name>A0A3Q2P7X2_FUNHE</name>
<dbReference type="InterPro" id="IPR013083">
    <property type="entry name" value="Znf_RING/FYVE/PHD"/>
</dbReference>
<dbReference type="Gene3D" id="3.30.40.10">
    <property type="entry name" value="Zinc/RING finger domain, C3HC4 (zinc finger)"/>
    <property type="match status" value="1"/>
</dbReference>
<sequence length="81" mass="9233">MFSSKEEQLTQELSCPICLQLYNDPVVLPCGHNYCLACICKSASSTDSGKEPPRCPECREKVAQYFSHFVHVCRWFLPDCN</sequence>
<dbReference type="GO" id="GO:0008270">
    <property type="term" value="F:zinc ion binding"/>
    <property type="evidence" value="ECO:0007669"/>
    <property type="project" value="UniProtKB-KW"/>
</dbReference>
<evidence type="ECO:0000313" key="7">
    <source>
        <dbReference type="Proteomes" id="UP000265000"/>
    </source>
</evidence>
<dbReference type="InterPro" id="IPR017907">
    <property type="entry name" value="Znf_RING_CS"/>
</dbReference>
<dbReference type="InterPro" id="IPR051051">
    <property type="entry name" value="E3_ubiq-ligase_TRIM/RNF"/>
</dbReference>
<evidence type="ECO:0000313" key="6">
    <source>
        <dbReference type="Ensembl" id="ENSFHEP00000008327.1"/>
    </source>
</evidence>
<dbReference type="SMART" id="SM00184">
    <property type="entry name" value="RING"/>
    <property type="match status" value="1"/>
</dbReference>
<keyword evidence="1" id="KW-0479">Metal-binding</keyword>
<dbReference type="PANTHER" id="PTHR25465:SF41">
    <property type="entry name" value="E3 UBIQUITIN-PROTEIN LIGASE RNF135"/>
    <property type="match status" value="1"/>
</dbReference>
<reference evidence="6" key="1">
    <citation type="submission" date="2025-08" db="UniProtKB">
        <authorList>
            <consortium name="Ensembl"/>
        </authorList>
    </citation>
    <scope>IDENTIFICATION</scope>
</reference>
<dbReference type="STRING" id="8078.ENSFHEP00000008327"/>
<evidence type="ECO:0000256" key="4">
    <source>
        <dbReference type="PROSITE-ProRule" id="PRU00175"/>
    </source>
</evidence>
<dbReference type="InterPro" id="IPR027370">
    <property type="entry name" value="Znf-RING_euk"/>
</dbReference>
<organism evidence="6 7">
    <name type="scientific">Fundulus heteroclitus</name>
    <name type="common">Killifish</name>
    <name type="synonym">Mummichog</name>
    <dbReference type="NCBI Taxonomy" id="8078"/>
    <lineage>
        <taxon>Eukaryota</taxon>
        <taxon>Metazoa</taxon>
        <taxon>Chordata</taxon>
        <taxon>Craniata</taxon>
        <taxon>Vertebrata</taxon>
        <taxon>Euteleostomi</taxon>
        <taxon>Actinopterygii</taxon>
        <taxon>Neopterygii</taxon>
        <taxon>Teleostei</taxon>
        <taxon>Neoteleostei</taxon>
        <taxon>Acanthomorphata</taxon>
        <taxon>Ovalentaria</taxon>
        <taxon>Atherinomorphae</taxon>
        <taxon>Cyprinodontiformes</taxon>
        <taxon>Fundulidae</taxon>
        <taxon>Fundulus</taxon>
    </lineage>
</organism>
<dbReference type="SUPFAM" id="SSF57850">
    <property type="entry name" value="RING/U-box"/>
    <property type="match status" value="1"/>
</dbReference>
<keyword evidence="3" id="KW-0862">Zinc</keyword>
<dbReference type="AlphaFoldDB" id="A0A3Q2P7X2"/>
<dbReference type="PROSITE" id="PS50089">
    <property type="entry name" value="ZF_RING_2"/>
    <property type="match status" value="1"/>
</dbReference>
<evidence type="ECO:0000256" key="3">
    <source>
        <dbReference type="ARBA" id="ARBA00022833"/>
    </source>
</evidence>
<dbReference type="InterPro" id="IPR001841">
    <property type="entry name" value="Znf_RING"/>
</dbReference>
<evidence type="ECO:0000259" key="5">
    <source>
        <dbReference type="PROSITE" id="PS50089"/>
    </source>
</evidence>
<feature type="domain" description="RING-type" evidence="5">
    <location>
        <begin position="15"/>
        <end position="59"/>
    </location>
</feature>
<protein>
    <recommendedName>
        <fullName evidence="5">RING-type domain-containing protein</fullName>
    </recommendedName>
</protein>
<accession>A0A3Q2P7X2</accession>
<evidence type="ECO:0000256" key="1">
    <source>
        <dbReference type="ARBA" id="ARBA00022723"/>
    </source>
</evidence>
<dbReference type="Proteomes" id="UP000265000">
    <property type="component" value="Unplaced"/>
</dbReference>
<dbReference type="Pfam" id="PF13445">
    <property type="entry name" value="zf-RING_UBOX"/>
    <property type="match status" value="1"/>
</dbReference>
<evidence type="ECO:0000256" key="2">
    <source>
        <dbReference type="ARBA" id="ARBA00022771"/>
    </source>
</evidence>
<dbReference type="PANTHER" id="PTHR25465">
    <property type="entry name" value="B-BOX DOMAIN CONTAINING"/>
    <property type="match status" value="1"/>
</dbReference>